<evidence type="ECO:0000256" key="4">
    <source>
        <dbReference type="ARBA" id="ARBA00022525"/>
    </source>
</evidence>
<dbReference type="Pfam" id="PF00460">
    <property type="entry name" value="Flg_bb_rod"/>
    <property type="match status" value="1"/>
</dbReference>
<evidence type="ECO:0000256" key="5">
    <source>
        <dbReference type="ARBA" id="ARBA00022795"/>
    </source>
</evidence>
<dbReference type="Pfam" id="PF01408">
    <property type="entry name" value="GFO_IDH_MocA"/>
    <property type="match status" value="1"/>
</dbReference>
<evidence type="ECO:0000313" key="12">
    <source>
        <dbReference type="EMBL" id="CAK9084760.1"/>
    </source>
</evidence>
<dbReference type="InterPro" id="IPR036679">
    <property type="entry name" value="FlgN-like_sf"/>
</dbReference>
<sequence length="1991" mass="212683">MDTQWDEEVAGLLTDLSSTQSRLLEVLAEKRELLLSANHEGLATIADREREIIGELEACSDRRKALLGQAEEQGLPSDSLRSLAAVIPAKDQKQLVGQFHQAATQTRILQHQSLANWVLVQRSIVHLSQLLEIIATGGRSKPTYGKGETSGSNGSLIDQATMSLFSSIQLANNTLRAQQIGLQVVGQNISNANTPGYIREEVVFTPAPTQKVGNLLFGLGVDVQGVVQKVDKFLEERLRTASSDRANSEAKENTWFQLEGLIGELSDTDLSTALNDFISSINEVLNQPESVSVRNLAVLQGQTLTAQINRLSSRTTELRVDLNDRVEGSVQDINRLIGEIRELNQRITETEGGNTSASDAVGLRDKRGVALTELSELISIQVVEQASGAVNVYSGSDFLVFEGTTRQVQATEVNDRGLTVSQLSIKETGTPLDLSSGKVGGYVSGRDEILGNFQDQLNEFTSTFIYEFNRVFSSGQGLTGYQSLTSEFGVDDVDAALDAAGLEFTPENGSFEVQIFNRQTGLTETSDVFVNLDGLDDDTSLSDLAAALDAIDGLSATIDTANRLQITSDTPDQDFAFSNDTSGVLAALGLNTFFKGTAAGDVGVSQVLAADPGKFAASANGIGTDTTNAVQLAGFLDRPLETANGTTITDLYDRLSGETTQNAAVARAVADGFRVFEQTLQGDHLAISGVSIDEETVRMISYQRVFQALELFRAQNTIATGRRVVVPSDDAPAALRGISIQRLLERKEQVRINLQTNNSYLSATDTALSDVSSLLASTRATAVSVVGTTSTDTQRESAAIEVDRLIQQLIDVSNQSFRGRTLFSGSNTTGVSFKSSGNGVVYEGNEQNIFSYSDIDVLFETNLHGVEVFGGLSPEVVGIADLNPVVTASTRLSDLRNGAGISKGSVAVSDGINTKIVDLSKAETVGDVVRLLEANPPQGRSVEASITATGINVELDSAGGGGLTLKEVAGGTTVAELGLLTEVGTGTGPVVGKDINPQLTGTTRLSNILGVRAKGQVTSQGSRNDLVIEANDRGDEFNDVTITYVDGGPLTFGLETAVYDDSDPNNKTLTVTIAHNKSTASQVLTAINNQTPFTASLDPNELENDGSGKVQATAIDTSATGVTAGGSGIEFDQTSGIQITNGGNVHDISFTSAETIEDLLNILNGSSAQVLAELSSDGSGISIRSRLSGSDFSIGENGGTTATELGIRSLNTTTRLEDLDYGRGVHTVDDAEFTIIRNDGVELAIDLDGAATIGDVLDLINNHVDNPPGAGHLTADFVEVGNGIRLVDDNPDGTNVLSIRRENFSEAAWDLGLIPHGQDTSDPPVAAVAATATTVFPGANNDLLFTATDPGTIGNDFPISFVDTGGGPGSENVTFTTSPKGLVFGIDPGTTTAADIITLLENHPQASQRFTAELVPGDGSPNDGSNLITDLTVTATTADGTPEILNGTDTNPSEATGVFNALLRLRDALRDNNTQDIERSIELLDTANLQVNFSRADLGSRQQALEALGLRLADEEIELRSSLSLEIDADLTEAITDYTAKQEARPSSPNEKYSVAIIGTNGRGQSHIGSVLGKENCEITYLCDPDSNVGQRRTEYVAEKQGKAPNFVQDMRRVFEDDSVDIVTIATQNHWHALAAIWAMQAGKDVYVEKPVSHNVSEGRRMVQVARKEGRICQTGTQIRSNRGTQEAIDFIHSGGIGDVKVARGTCYKRRNSIGHASQRDVPSGVDYNLWLGPAPERPFTKNRFHYNWHWHWDYGNGDLGNQGIHQMDVARWGLGLDNLGKSVTAYGGRFGYEDDGETPNTMVSMHDYGDKMLIFEVRGLKTDSLRGANVGNVFYGSDGYVVMTGYATGAAFDLDGKMIKQFDGGGDHFGNFLDAVASRKHEDLNADIEEGHLSSALCHLGNNSFLLGEEMSTDAANERLGSNEEVQDSFTRFKDHLANNSVDLSVEKLQLGPQLMIDTANEEFINNGDASAMLTRNYRKPFVVPSESDI</sequence>
<evidence type="ECO:0000259" key="10">
    <source>
        <dbReference type="Pfam" id="PF19051"/>
    </source>
</evidence>
<keyword evidence="13" id="KW-1185">Reference proteome</keyword>
<feature type="domain" description="Flagellar basal body rod protein N-terminal" evidence="7">
    <location>
        <begin position="169"/>
        <end position="197"/>
    </location>
</feature>
<keyword evidence="12" id="KW-0969">Cilium</keyword>
<proteinExistence type="inferred from homology"/>
<gene>
    <name evidence="12" type="ORF">SCF082_LOCUS40194</name>
</gene>
<dbReference type="Pfam" id="PF00669">
    <property type="entry name" value="Flagellin_N"/>
    <property type="match status" value="1"/>
</dbReference>
<dbReference type="Gene3D" id="3.40.50.720">
    <property type="entry name" value="NAD(P)-binding Rossmann-like Domain"/>
    <property type="match status" value="1"/>
</dbReference>
<keyword evidence="4" id="KW-0964">Secreted</keyword>
<comment type="caution">
    <text evidence="12">The sequence shown here is derived from an EMBL/GenBank/DDBJ whole genome shotgun (WGS) entry which is preliminary data.</text>
</comment>
<dbReference type="InterPro" id="IPR007809">
    <property type="entry name" value="FlgN-like"/>
</dbReference>
<name>A0ABP0QB91_9DINO</name>
<dbReference type="Gene3D" id="3.30.360.10">
    <property type="entry name" value="Dihydrodipicolinate Reductase, domain 2"/>
    <property type="match status" value="1"/>
</dbReference>
<evidence type="ECO:0000256" key="6">
    <source>
        <dbReference type="ARBA" id="ARBA00023143"/>
    </source>
</evidence>
<dbReference type="InterPro" id="IPR001444">
    <property type="entry name" value="Flag_bb_rod_N"/>
</dbReference>
<reference evidence="12 13" key="1">
    <citation type="submission" date="2024-02" db="EMBL/GenBank/DDBJ databases">
        <authorList>
            <person name="Chen Y."/>
            <person name="Shah S."/>
            <person name="Dougan E. K."/>
            <person name="Thang M."/>
            <person name="Chan C."/>
        </authorList>
    </citation>
    <scope>NUCLEOTIDE SEQUENCE [LARGE SCALE GENOMIC DNA]</scope>
</reference>
<dbReference type="Pfam" id="PF22638">
    <property type="entry name" value="FlgK_D1"/>
    <property type="match status" value="1"/>
</dbReference>
<dbReference type="Pfam" id="PF19051">
    <property type="entry name" value="GFO_IDH_MocA_C2"/>
    <property type="match status" value="1"/>
</dbReference>
<dbReference type="SUPFAM" id="SSF64518">
    <property type="entry name" value="Phase 1 flagellin"/>
    <property type="match status" value="2"/>
</dbReference>
<dbReference type="Pfam" id="PF05130">
    <property type="entry name" value="FlgN"/>
    <property type="match status" value="1"/>
</dbReference>
<dbReference type="InterPro" id="IPR001029">
    <property type="entry name" value="Flagellin_N"/>
</dbReference>
<dbReference type="PANTHER" id="PTHR30033:SF2">
    <property type="entry name" value="FLAGELLAR HOOK PROTEIN"/>
    <property type="match status" value="1"/>
</dbReference>
<protein>
    <submittedName>
        <fullName evidence="12">Flagellar hook-associated protein 1 (HAP1)</fullName>
    </submittedName>
</protein>
<feature type="domain" description="Gfo/Idh/MocA-like oxidoreductase N-terminal" evidence="9">
    <location>
        <begin position="1554"/>
        <end position="1676"/>
    </location>
</feature>
<dbReference type="InterPro" id="IPR000683">
    <property type="entry name" value="Gfo/Idh/MocA-like_OxRdtase_N"/>
</dbReference>
<keyword evidence="12" id="KW-0966">Cell projection</keyword>
<organism evidence="12 13">
    <name type="scientific">Durusdinium trenchii</name>
    <dbReference type="NCBI Taxonomy" id="1381693"/>
    <lineage>
        <taxon>Eukaryota</taxon>
        <taxon>Sar</taxon>
        <taxon>Alveolata</taxon>
        <taxon>Dinophyceae</taxon>
        <taxon>Suessiales</taxon>
        <taxon>Symbiodiniaceae</taxon>
        <taxon>Durusdinium</taxon>
    </lineage>
</organism>
<evidence type="ECO:0000256" key="3">
    <source>
        <dbReference type="ARBA" id="ARBA00009677"/>
    </source>
</evidence>
<dbReference type="SUPFAM" id="SSF55347">
    <property type="entry name" value="Glyceraldehyde-3-phosphate dehydrogenase-like, C-terminal domain"/>
    <property type="match status" value="1"/>
</dbReference>
<feature type="domain" description="Flagellin N-terminal" evidence="8">
    <location>
        <begin position="710"/>
        <end position="828"/>
    </location>
</feature>
<evidence type="ECO:0000259" key="7">
    <source>
        <dbReference type="Pfam" id="PF00460"/>
    </source>
</evidence>
<dbReference type="EMBL" id="CAXAMM010039217">
    <property type="protein sequence ID" value="CAK9084760.1"/>
    <property type="molecule type" value="Genomic_DNA"/>
</dbReference>
<dbReference type="Proteomes" id="UP001642464">
    <property type="component" value="Unassembled WGS sequence"/>
</dbReference>
<dbReference type="InterPro" id="IPR002371">
    <property type="entry name" value="FlgK"/>
</dbReference>
<dbReference type="InterPro" id="IPR036291">
    <property type="entry name" value="NAD(P)-bd_dom_sf"/>
</dbReference>
<comment type="similarity">
    <text evidence="3">Belongs to the flagella basal body rod proteins family.</text>
</comment>
<evidence type="ECO:0000259" key="8">
    <source>
        <dbReference type="Pfam" id="PF00669"/>
    </source>
</evidence>
<dbReference type="SUPFAM" id="SSF51735">
    <property type="entry name" value="NAD(P)-binding Rossmann-fold domains"/>
    <property type="match status" value="1"/>
</dbReference>
<comment type="subcellular location">
    <subcellularLocation>
        <location evidence="1">Bacterial flagellum</location>
    </subcellularLocation>
    <subcellularLocation>
        <location evidence="2">Secreted</location>
    </subcellularLocation>
</comment>
<dbReference type="Gene3D" id="1.20.58.300">
    <property type="entry name" value="FlgN-like"/>
    <property type="match status" value="1"/>
</dbReference>
<feature type="domain" description="Flagellar hook-associated protein FlgK helical" evidence="11">
    <location>
        <begin position="257"/>
        <end position="480"/>
    </location>
</feature>
<keyword evidence="5" id="KW-1005">Bacterial flagellum biogenesis</keyword>
<dbReference type="SUPFAM" id="SSF140566">
    <property type="entry name" value="FlgN-like"/>
    <property type="match status" value="1"/>
</dbReference>
<evidence type="ECO:0000313" key="13">
    <source>
        <dbReference type="Proteomes" id="UP001642464"/>
    </source>
</evidence>
<keyword evidence="12" id="KW-0282">Flagellum</keyword>
<dbReference type="InterPro" id="IPR043906">
    <property type="entry name" value="Gfo/Idh/MocA_OxRdtase_bact_C"/>
</dbReference>
<feature type="domain" description="Gfo/Idh/MocA-like oxidoreductase bacterial type C-terminal" evidence="10">
    <location>
        <begin position="1717"/>
        <end position="1927"/>
    </location>
</feature>
<dbReference type="InterPro" id="IPR053927">
    <property type="entry name" value="FlgK_helical"/>
</dbReference>
<accession>A0ABP0QB91</accession>
<dbReference type="Gene3D" id="1.20.1330.10">
    <property type="entry name" value="f41 fragment of flagellin, N-terminal domain"/>
    <property type="match status" value="2"/>
</dbReference>
<evidence type="ECO:0000256" key="2">
    <source>
        <dbReference type="ARBA" id="ARBA00004613"/>
    </source>
</evidence>
<evidence type="ECO:0000259" key="9">
    <source>
        <dbReference type="Pfam" id="PF01408"/>
    </source>
</evidence>
<dbReference type="PANTHER" id="PTHR30033">
    <property type="entry name" value="FLAGELLAR HOOK-ASSOCIATED PROTEIN 1"/>
    <property type="match status" value="1"/>
</dbReference>
<keyword evidence="6" id="KW-0975">Bacterial flagellum</keyword>
<dbReference type="NCBIfam" id="TIGR02492">
    <property type="entry name" value="flgK_ends"/>
    <property type="match status" value="1"/>
</dbReference>
<evidence type="ECO:0000256" key="1">
    <source>
        <dbReference type="ARBA" id="ARBA00004365"/>
    </source>
</evidence>
<evidence type="ECO:0000259" key="11">
    <source>
        <dbReference type="Pfam" id="PF22638"/>
    </source>
</evidence>